<evidence type="ECO:0000313" key="2">
    <source>
        <dbReference type="Proteomes" id="UP001285908"/>
    </source>
</evidence>
<gene>
    <name evidence="1" type="ORF">B0T23DRAFT_306342</name>
</gene>
<dbReference type="EMBL" id="JAULSX010000001">
    <property type="protein sequence ID" value="KAK3498980.1"/>
    <property type="molecule type" value="Genomic_DNA"/>
</dbReference>
<protein>
    <submittedName>
        <fullName evidence="1">Uncharacterized protein</fullName>
    </submittedName>
</protein>
<dbReference type="AlphaFoldDB" id="A0AAJ0IEN3"/>
<feature type="non-terminal residue" evidence="1">
    <location>
        <position position="1"/>
    </location>
</feature>
<organism evidence="1 2">
    <name type="scientific">Neurospora hispaniola</name>
    <dbReference type="NCBI Taxonomy" id="588809"/>
    <lineage>
        <taxon>Eukaryota</taxon>
        <taxon>Fungi</taxon>
        <taxon>Dikarya</taxon>
        <taxon>Ascomycota</taxon>
        <taxon>Pezizomycotina</taxon>
        <taxon>Sordariomycetes</taxon>
        <taxon>Sordariomycetidae</taxon>
        <taxon>Sordariales</taxon>
        <taxon>Sordariaceae</taxon>
        <taxon>Neurospora</taxon>
    </lineage>
</organism>
<dbReference type="GeneID" id="87871992"/>
<evidence type="ECO:0000313" key="1">
    <source>
        <dbReference type="EMBL" id="KAK3498980.1"/>
    </source>
</evidence>
<sequence length="83" mass="9747">TISGKKSTKVPEIPRFFNNTTKNKVTFNVWYHQMENKFYVNTDYYTDNRAKFSNIFNRLGSSAAENILPFLNLTHPNRLIISE</sequence>
<proteinExistence type="predicted"/>
<dbReference type="RefSeq" id="XP_062696613.1">
    <property type="nucleotide sequence ID" value="XM_062834370.1"/>
</dbReference>
<comment type="caution">
    <text evidence="1">The sequence shown here is derived from an EMBL/GenBank/DDBJ whole genome shotgun (WGS) entry which is preliminary data.</text>
</comment>
<accession>A0AAJ0IEN3</accession>
<dbReference type="Proteomes" id="UP001285908">
    <property type="component" value="Unassembled WGS sequence"/>
</dbReference>
<name>A0AAJ0IEN3_9PEZI</name>
<keyword evidence="2" id="KW-1185">Reference proteome</keyword>
<reference evidence="1 2" key="1">
    <citation type="journal article" date="2023" name="Mol. Phylogenet. Evol.">
        <title>Genome-scale phylogeny and comparative genomics of the fungal order Sordariales.</title>
        <authorList>
            <person name="Hensen N."/>
            <person name="Bonometti L."/>
            <person name="Westerberg I."/>
            <person name="Brannstrom I.O."/>
            <person name="Guillou S."/>
            <person name="Cros-Aarteil S."/>
            <person name="Calhoun S."/>
            <person name="Haridas S."/>
            <person name="Kuo A."/>
            <person name="Mondo S."/>
            <person name="Pangilinan J."/>
            <person name="Riley R."/>
            <person name="LaButti K."/>
            <person name="Andreopoulos B."/>
            <person name="Lipzen A."/>
            <person name="Chen C."/>
            <person name="Yan M."/>
            <person name="Daum C."/>
            <person name="Ng V."/>
            <person name="Clum A."/>
            <person name="Steindorff A."/>
            <person name="Ohm R.A."/>
            <person name="Martin F."/>
            <person name="Silar P."/>
            <person name="Natvig D.O."/>
            <person name="Lalanne C."/>
            <person name="Gautier V."/>
            <person name="Ament-Velasquez S.L."/>
            <person name="Kruys A."/>
            <person name="Hutchinson M.I."/>
            <person name="Powell A.J."/>
            <person name="Barry K."/>
            <person name="Miller A.N."/>
            <person name="Grigoriev I.V."/>
            <person name="Debuchy R."/>
            <person name="Gladieux P."/>
            <person name="Hiltunen Thoren M."/>
            <person name="Johannesson H."/>
        </authorList>
    </citation>
    <scope>NUCLEOTIDE SEQUENCE [LARGE SCALE GENOMIC DNA]</scope>
    <source>
        <strain evidence="1 2">FGSC 10403</strain>
    </source>
</reference>